<dbReference type="Gramene" id="MELO3C010491.2.1">
    <property type="protein sequence ID" value="MELO3C010491.2.1"/>
    <property type="gene ID" value="MELO3C010491.2"/>
</dbReference>
<organism evidence="2">
    <name type="scientific">Cucumis melo</name>
    <name type="common">Muskmelon</name>
    <dbReference type="NCBI Taxonomy" id="3656"/>
    <lineage>
        <taxon>Eukaryota</taxon>
        <taxon>Viridiplantae</taxon>
        <taxon>Streptophyta</taxon>
        <taxon>Embryophyta</taxon>
        <taxon>Tracheophyta</taxon>
        <taxon>Spermatophyta</taxon>
        <taxon>Magnoliopsida</taxon>
        <taxon>eudicotyledons</taxon>
        <taxon>Gunneridae</taxon>
        <taxon>Pentapetalae</taxon>
        <taxon>rosids</taxon>
        <taxon>fabids</taxon>
        <taxon>Cucurbitales</taxon>
        <taxon>Cucurbitaceae</taxon>
        <taxon>Benincaseae</taxon>
        <taxon>Cucumis</taxon>
    </lineage>
</organism>
<sequence>MGKHGLKRQMKTQVEETLPRLKDRKKEEKLTRLKKVECGKLSIMEALKLEFPST</sequence>
<dbReference type="EnsemblPlants" id="MELO3C010491.2.1">
    <property type="protein sequence ID" value="MELO3C010491.2.1"/>
    <property type="gene ID" value="MELO3C010491.2"/>
</dbReference>
<dbReference type="AlphaFoldDB" id="A0A9I9CYJ2"/>
<evidence type="ECO:0000256" key="1">
    <source>
        <dbReference type="SAM" id="MobiDB-lite"/>
    </source>
</evidence>
<reference evidence="2" key="1">
    <citation type="submission" date="2023-03" db="UniProtKB">
        <authorList>
            <consortium name="EnsemblPlants"/>
        </authorList>
    </citation>
    <scope>IDENTIFICATION</scope>
</reference>
<proteinExistence type="predicted"/>
<name>A0A9I9CYJ2_CUCME</name>
<protein>
    <submittedName>
        <fullName evidence="2">Uncharacterized protein</fullName>
    </submittedName>
</protein>
<feature type="compositionally biased region" description="Basic residues" evidence="1">
    <location>
        <begin position="1"/>
        <end position="10"/>
    </location>
</feature>
<accession>A0A9I9CYJ2</accession>
<evidence type="ECO:0000313" key="2">
    <source>
        <dbReference type="EnsemblPlants" id="MELO3C010491.2.1"/>
    </source>
</evidence>
<feature type="compositionally biased region" description="Basic and acidic residues" evidence="1">
    <location>
        <begin position="13"/>
        <end position="23"/>
    </location>
</feature>
<feature type="region of interest" description="Disordered" evidence="1">
    <location>
        <begin position="1"/>
        <end position="23"/>
    </location>
</feature>